<dbReference type="EMBL" id="AFVJ01000035">
    <property type="protein sequence ID" value="EGS28937.1"/>
    <property type="molecule type" value="Genomic_DNA"/>
</dbReference>
<protein>
    <submittedName>
        <fullName evidence="1">Uncharacterized protein</fullName>
    </submittedName>
</protein>
<sequence length="63" mass="7140">MSKIEPIPTNLEFPRWHKLKNGKLGVLIVIKKGTEEIYYDKQFGLSSKGCYKRVGSTCVPLTV</sequence>
<dbReference type="RefSeq" id="WP_006886848.1">
    <property type="nucleotide sequence ID" value="NZ_AFVJ01000035.1"/>
</dbReference>
<name>F9QEC6_9BACT</name>
<evidence type="ECO:0000313" key="1">
    <source>
        <dbReference type="EMBL" id="EGS28937.1"/>
    </source>
</evidence>
<gene>
    <name evidence="1" type="ORF">GIG_03707</name>
</gene>
<comment type="caution">
    <text evidence="1">The sequence shown here is derived from an EMBL/GenBank/DDBJ whole genome shotgun (WGS) entry which is preliminary data.</text>
</comment>
<reference evidence="1 2" key="1">
    <citation type="journal article" date="2011" name="J. Bacteriol.">
        <title>Genome Sequence of Duck Pathogen Mycoplasma anatis Strain 1340.</title>
        <authorList>
            <person name="Guo Z."/>
            <person name="Chen P."/>
            <person name="Ren P."/>
            <person name="Kuang S."/>
            <person name="Zhou Z."/>
            <person name="Li Z."/>
            <person name="Liu M."/>
            <person name="Shi D."/>
            <person name="Xiao Y."/>
            <person name="Wang X."/>
            <person name="Zhou R."/>
            <person name="Jin H."/>
            <person name="Bi D."/>
        </authorList>
    </citation>
    <scope>NUCLEOTIDE SEQUENCE [LARGE SCALE GENOMIC DNA]</scope>
    <source>
        <strain evidence="1 2">1340</strain>
    </source>
</reference>
<evidence type="ECO:0000313" key="2">
    <source>
        <dbReference type="Proteomes" id="UP000005055"/>
    </source>
</evidence>
<proteinExistence type="predicted"/>
<dbReference type="Proteomes" id="UP000005055">
    <property type="component" value="Unassembled WGS sequence"/>
</dbReference>
<accession>F9QEC6</accession>
<keyword evidence="2" id="KW-1185">Reference proteome</keyword>
<organism evidence="1 2">
    <name type="scientific">Mycoplasmopsis anatis 1340</name>
    <dbReference type="NCBI Taxonomy" id="1034808"/>
    <lineage>
        <taxon>Bacteria</taxon>
        <taxon>Bacillati</taxon>
        <taxon>Mycoplasmatota</taxon>
        <taxon>Mycoplasmoidales</taxon>
        <taxon>Metamycoplasmataceae</taxon>
        <taxon>Mycoplasmopsis</taxon>
    </lineage>
</organism>
<dbReference type="AlphaFoldDB" id="F9QEC6"/>